<evidence type="ECO:0000313" key="2">
    <source>
        <dbReference type="EMBL" id="MBT0770286.1"/>
    </source>
</evidence>
<dbReference type="EMBL" id="JAHBAY010000005">
    <property type="protein sequence ID" value="MBT0770286.1"/>
    <property type="molecule type" value="Genomic_DNA"/>
</dbReference>
<accession>A0ABS5TGS9</accession>
<protein>
    <submittedName>
        <fullName evidence="2">Peptidase inhibitor family I36 protein</fullName>
    </submittedName>
</protein>
<dbReference type="Gene3D" id="2.60.20.10">
    <property type="entry name" value="Crystallins"/>
    <property type="match status" value="1"/>
</dbReference>
<keyword evidence="3" id="KW-1185">Reference proteome</keyword>
<keyword evidence="1" id="KW-0732">Signal</keyword>
<dbReference type="Pfam" id="PF03995">
    <property type="entry name" value="Inhibitor_I36"/>
    <property type="match status" value="1"/>
</dbReference>
<proteinExistence type="predicted"/>
<comment type="caution">
    <text evidence="2">The sequence shown here is derived from an EMBL/GenBank/DDBJ whole genome shotgun (WGS) entry which is preliminary data.</text>
</comment>
<reference evidence="2 3" key="1">
    <citation type="submission" date="2021-05" db="EMBL/GenBank/DDBJ databases">
        <title>Kineosporia and Streptomyces sp. nov. two new marine actinobacteria isolated from Coral.</title>
        <authorList>
            <person name="Buangrab K."/>
            <person name="Sutthacheep M."/>
            <person name="Yeemin T."/>
            <person name="Harunari E."/>
            <person name="Igarashi Y."/>
            <person name="Kanchanasin P."/>
            <person name="Tanasupawat S."/>
            <person name="Phongsopitanun W."/>
        </authorList>
    </citation>
    <scope>NUCLEOTIDE SEQUENCE [LARGE SCALE GENOMIC DNA]</scope>
    <source>
        <strain evidence="2 3">J2-2</strain>
    </source>
</reference>
<dbReference type="Proteomes" id="UP001197247">
    <property type="component" value="Unassembled WGS sequence"/>
</dbReference>
<feature type="chain" id="PRO_5045049628" evidence="1">
    <location>
        <begin position="30"/>
        <end position="131"/>
    </location>
</feature>
<organism evidence="2 3">
    <name type="scientific">Kineosporia corallincola</name>
    <dbReference type="NCBI Taxonomy" id="2835133"/>
    <lineage>
        <taxon>Bacteria</taxon>
        <taxon>Bacillati</taxon>
        <taxon>Actinomycetota</taxon>
        <taxon>Actinomycetes</taxon>
        <taxon>Kineosporiales</taxon>
        <taxon>Kineosporiaceae</taxon>
        <taxon>Kineosporia</taxon>
    </lineage>
</organism>
<dbReference type="RefSeq" id="WP_214156573.1">
    <property type="nucleotide sequence ID" value="NZ_JAHBAY010000005.1"/>
</dbReference>
<evidence type="ECO:0000313" key="3">
    <source>
        <dbReference type="Proteomes" id="UP001197247"/>
    </source>
</evidence>
<gene>
    <name evidence="2" type="ORF">KIH74_15195</name>
</gene>
<evidence type="ECO:0000256" key="1">
    <source>
        <dbReference type="SAM" id="SignalP"/>
    </source>
</evidence>
<sequence>MSKKSVRLALVGLLAAAGMFTVATPAAQAATRGYADCNQAGQVCMWEDGGAQGDNWVTRSGAKTGKWEIPAWNGDNEISSVLNATKYCLTLYSNDGWTGRTLTLRPHTYLPNMKTGYNFNDDAESYKLYSC</sequence>
<feature type="signal peptide" evidence="1">
    <location>
        <begin position="1"/>
        <end position="29"/>
    </location>
</feature>
<name>A0ABS5TGS9_9ACTN</name>